<dbReference type="RefSeq" id="XP_024343206.1">
    <property type="nucleotide sequence ID" value="XM_024477410.1"/>
</dbReference>
<evidence type="ECO:0000313" key="1">
    <source>
        <dbReference type="EMBL" id="OSX66412.1"/>
    </source>
</evidence>
<proteinExistence type="predicted"/>
<dbReference type="AlphaFoldDB" id="A0A1X6ND36"/>
<dbReference type="GeneID" id="36322360"/>
<gene>
    <name evidence="1" type="ORF">POSPLADRAFT_1038610</name>
</gene>
<evidence type="ECO:0000313" key="2">
    <source>
        <dbReference type="Proteomes" id="UP000194127"/>
    </source>
</evidence>
<sequence length="79" mass="9322">MCNLITDGYKYSCGHYIIEHKLSKIDCNNQYCIYSKQHRNPCLNCSCDRFYGPDASETVLGVRKDFCPECKPWYRRDGR</sequence>
<accession>A0A1X6ND36</accession>
<keyword evidence="2" id="KW-1185">Reference proteome</keyword>
<reference evidence="1 2" key="1">
    <citation type="submission" date="2017-04" db="EMBL/GenBank/DDBJ databases">
        <title>Genome Sequence of the Model Brown-Rot Fungus Postia placenta SB12.</title>
        <authorList>
            <consortium name="DOE Joint Genome Institute"/>
            <person name="Gaskell J."/>
            <person name="Kersten P."/>
            <person name="Larrondo L.F."/>
            <person name="Canessa P."/>
            <person name="Martinez D."/>
            <person name="Hibbett D."/>
            <person name="Schmoll M."/>
            <person name="Kubicek C.P."/>
            <person name="Martinez A.T."/>
            <person name="Yadav J."/>
            <person name="Master E."/>
            <person name="Magnuson J.K."/>
            <person name="James T."/>
            <person name="Yaver D."/>
            <person name="Berka R."/>
            <person name="Labutti K."/>
            <person name="Lipzen A."/>
            <person name="Aerts A."/>
            <person name="Barry K."/>
            <person name="Henrissat B."/>
            <person name="Blanchette R."/>
            <person name="Grigoriev I."/>
            <person name="Cullen D."/>
        </authorList>
    </citation>
    <scope>NUCLEOTIDE SEQUENCE [LARGE SCALE GENOMIC DNA]</scope>
    <source>
        <strain evidence="1 2">MAD-698-R-SB12</strain>
    </source>
</reference>
<organism evidence="1 2">
    <name type="scientific">Postia placenta MAD-698-R-SB12</name>
    <dbReference type="NCBI Taxonomy" id="670580"/>
    <lineage>
        <taxon>Eukaryota</taxon>
        <taxon>Fungi</taxon>
        <taxon>Dikarya</taxon>
        <taxon>Basidiomycota</taxon>
        <taxon>Agaricomycotina</taxon>
        <taxon>Agaricomycetes</taxon>
        <taxon>Polyporales</taxon>
        <taxon>Adustoporiaceae</taxon>
        <taxon>Rhodonia</taxon>
    </lineage>
</organism>
<name>A0A1X6ND36_9APHY</name>
<dbReference type="OrthoDB" id="2840428at2759"/>
<protein>
    <submittedName>
        <fullName evidence="1">Uncharacterized protein</fullName>
    </submittedName>
</protein>
<dbReference type="EMBL" id="KZ110592">
    <property type="protein sequence ID" value="OSX66412.1"/>
    <property type="molecule type" value="Genomic_DNA"/>
</dbReference>
<dbReference type="Proteomes" id="UP000194127">
    <property type="component" value="Unassembled WGS sequence"/>
</dbReference>